<keyword evidence="2" id="KW-0560">Oxidoreductase</keyword>
<dbReference type="SUPFAM" id="SSF54909">
    <property type="entry name" value="Dimeric alpha+beta barrel"/>
    <property type="match status" value="1"/>
</dbReference>
<gene>
    <name evidence="2" type="ORF">G4D72_09125</name>
</gene>
<comment type="caution">
    <text evidence="2">The sequence shown here is derived from an EMBL/GenBank/DDBJ whole genome shotgun (WGS) entry which is preliminary data.</text>
</comment>
<reference evidence="2 3" key="1">
    <citation type="submission" date="2020-02" db="EMBL/GenBank/DDBJ databases">
        <authorList>
            <person name="Chen W.-M."/>
        </authorList>
    </citation>
    <scope>NUCLEOTIDE SEQUENCE [LARGE SCALE GENOMIC DNA]</scope>
    <source>
        <strain evidence="2 3">KDG-16</strain>
    </source>
</reference>
<dbReference type="EMBL" id="JAAJBT010000005">
    <property type="protein sequence ID" value="NHM02268.1"/>
    <property type="molecule type" value="Genomic_DNA"/>
</dbReference>
<keyword evidence="3" id="KW-1185">Reference proteome</keyword>
<dbReference type="GO" id="GO:0004497">
    <property type="term" value="F:monooxygenase activity"/>
    <property type="evidence" value="ECO:0007669"/>
    <property type="project" value="UniProtKB-KW"/>
</dbReference>
<dbReference type="InterPro" id="IPR011008">
    <property type="entry name" value="Dimeric_a/b-barrel"/>
</dbReference>
<dbReference type="InterPro" id="IPR007138">
    <property type="entry name" value="ABM_dom"/>
</dbReference>
<dbReference type="PANTHER" id="PTHR33336:SF15">
    <property type="entry name" value="ABM DOMAIN-CONTAINING PROTEIN"/>
    <property type="match status" value="1"/>
</dbReference>
<evidence type="ECO:0000313" key="2">
    <source>
        <dbReference type="EMBL" id="NHM02268.1"/>
    </source>
</evidence>
<evidence type="ECO:0000259" key="1">
    <source>
        <dbReference type="PROSITE" id="PS51725"/>
    </source>
</evidence>
<feature type="domain" description="ABM" evidence="1">
    <location>
        <begin position="4"/>
        <end position="92"/>
    </location>
</feature>
<sequence>MATIHITVILKSKEEETEKVKSTLENLVKNATSEPGCLQYKLHQEIQDKSVFVLHETWENQELFDIHNAQQYVKDFFAIAPTLLRDKPEVIFTNLL</sequence>
<name>A0ABX0I507_9FLAO</name>
<organism evidence="2 3">
    <name type="scientific">Flavobacterium difficile</name>
    <dbReference type="NCBI Taxonomy" id="2709659"/>
    <lineage>
        <taxon>Bacteria</taxon>
        <taxon>Pseudomonadati</taxon>
        <taxon>Bacteroidota</taxon>
        <taxon>Flavobacteriia</taxon>
        <taxon>Flavobacteriales</taxon>
        <taxon>Flavobacteriaceae</taxon>
        <taxon>Flavobacterium</taxon>
    </lineage>
</organism>
<protein>
    <submittedName>
        <fullName evidence="2">Antibiotic biosynthesis monooxygenase</fullName>
    </submittedName>
</protein>
<dbReference type="Proteomes" id="UP000800984">
    <property type="component" value="Unassembled WGS sequence"/>
</dbReference>
<dbReference type="PANTHER" id="PTHR33336">
    <property type="entry name" value="QUINOL MONOOXYGENASE YGIN-RELATED"/>
    <property type="match status" value="1"/>
</dbReference>
<dbReference type="RefSeq" id="WP_166077377.1">
    <property type="nucleotide sequence ID" value="NZ_JAAJBT010000005.1"/>
</dbReference>
<evidence type="ECO:0000313" key="3">
    <source>
        <dbReference type="Proteomes" id="UP000800984"/>
    </source>
</evidence>
<dbReference type="PROSITE" id="PS51725">
    <property type="entry name" value="ABM"/>
    <property type="match status" value="1"/>
</dbReference>
<proteinExistence type="predicted"/>
<accession>A0ABX0I507</accession>
<dbReference type="Pfam" id="PF03992">
    <property type="entry name" value="ABM"/>
    <property type="match status" value="1"/>
</dbReference>
<dbReference type="Gene3D" id="3.30.70.100">
    <property type="match status" value="1"/>
</dbReference>
<dbReference type="InterPro" id="IPR050744">
    <property type="entry name" value="AI-2_Isomerase_LsrG"/>
</dbReference>
<keyword evidence="2" id="KW-0503">Monooxygenase</keyword>